<sequence length="95" mass="10732">MANSAERPQNLNPNPARAPFGFQHRGPNPNKPNSNFTFGGSGHAGSSWALPKLQPYFMAHLPHRFLLPLKQEQKPLRHQIYSTFHPLINNVSPLR</sequence>
<feature type="compositionally biased region" description="Polar residues" evidence="1">
    <location>
        <begin position="1"/>
        <end position="13"/>
    </location>
</feature>
<evidence type="ECO:0000313" key="2">
    <source>
        <dbReference type="EMBL" id="RWR73710.1"/>
    </source>
</evidence>
<name>A0A443N5C2_9MAGN</name>
<dbReference type="Proteomes" id="UP000283530">
    <property type="component" value="Unassembled WGS sequence"/>
</dbReference>
<evidence type="ECO:0000256" key="1">
    <source>
        <dbReference type="SAM" id="MobiDB-lite"/>
    </source>
</evidence>
<keyword evidence="3" id="KW-1185">Reference proteome</keyword>
<evidence type="ECO:0000313" key="3">
    <source>
        <dbReference type="Proteomes" id="UP000283530"/>
    </source>
</evidence>
<comment type="caution">
    <text evidence="2">The sequence shown here is derived from an EMBL/GenBank/DDBJ whole genome shotgun (WGS) entry which is preliminary data.</text>
</comment>
<accession>A0A443N5C2</accession>
<protein>
    <submittedName>
        <fullName evidence="2">Uncharacterized protein</fullName>
    </submittedName>
</protein>
<proteinExistence type="predicted"/>
<reference evidence="2 3" key="1">
    <citation type="journal article" date="2019" name="Nat. Plants">
        <title>Stout camphor tree genome fills gaps in understanding of flowering plant genome evolution.</title>
        <authorList>
            <person name="Chaw S.M."/>
            <person name="Liu Y.C."/>
            <person name="Wu Y.W."/>
            <person name="Wang H.Y."/>
            <person name="Lin C.I."/>
            <person name="Wu C.S."/>
            <person name="Ke H.M."/>
            <person name="Chang L.Y."/>
            <person name="Hsu C.Y."/>
            <person name="Yang H.T."/>
            <person name="Sudianto E."/>
            <person name="Hsu M.H."/>
            <person name="Wu K.P."/>
            <person name="Wang L.N."/>
            <person name="Leebens-Mack J.H."/>
            <person name="Tsai I.J."/>
        </authorList>
    </citation>
    <scope>NUCLEOTIDE SEQUENCE [LARGE SCALE GENOMIC DNA]</scope>
    <source>
        <strain evidence="3">cv. Chaw 1501</strain>
        <tissue evidence="2">Young leaves</tissue>
    </source>
</reference>
<dbReference type="EMBL" id="QPKB01000001">
    <property type="protein sequence ID" value="RWR73710.1"/>
    <property type="molecule type" value="Genomic_DNA"/>
</dbReference>
<organism evidence="2 3">
    <name type="scientific">Cinnamomum micranthum f. kanehirae</name>
    <dbReference type="NCBI Taxonomy" id="337451"/>
    <lineage>
        <taxon>Eukaryota</taxon>
        <taxon>Viridiplantae</taxon>
        <taxon>Streptophyta</taxon>
        <taxon>Embryophyta</taxon>
        <taxon>Tracheophyta</taxon>
        <taxon>Spermatophyta</taxon>
        <taxon>Magnoliopsida</taxon>
        <taxon>Magnoliidae</taxon>
        <taxon>Laurales</taxon>
        <taxon>Lauraceae</taxon>
        <taxon>Cinnamomum</taxon>
    </lineage>
</organism>
<feature type="region of interest" description="Disordered" evidence="1">
    <location>
        <begin position="1"/>
        <end position="41"/>
    </location>
</feature>
<gene>
    <name evidence="2" type="ORF">CKAN_00201200</name>
</gene>
<dbReference type="AlphaFoldDB" id="A0A443N5C2"/>